<dbReference type="Proteomes" id="UP000426246">
    <property type="component" value="Chromosome"/>
</dbReference>
<sequence>MRKGGMYMHKQWFHRLLLSYIPSFLIIIAVLISTLFIAFSELTKKTAVQANEVFAKQVMQSIENSLRSVDQVIMQSIQYDVKLQAFFDAALADDPYASIKEPFSRITELIENTPLVESIYMYRLSDQRIMTPTSLVSLNDFEDREFLQSMLNQQAPFYWTGVRSYTELDRKLTVISFIRKIPLLTGSQGMLIVNVKMDSIAAFINEMVKGDVSFIRLYDRNQQIIYGSDSKLLESAELSEGNSKELTEIQSDYMGWSLTSGITNSTLFQFVSAFSYLWIGFAIITVALGIGWMIYVSRRNYQPIQAIMSRINSYSLQKSYELLGKKQNDEFKFIDSALERLMEQSHHYQKQHEEGLIYRGQQFFMELIEGTRSVSLEDWNKEMQLFELPTQFEYLSVNVIEIDKYAEFVQAYSPKDQSLFKFVLSSLVKEVADNESLVVWFNWTGAKQLTILNQLTGDTEESQSKCIAAFEKIVAWVEENLTFTITVGAGSCVNKLAGIPESYDEALHALKYKSSLGMNKVIGYWELEAKPRGEMFKLLQQVRSIAQSYRLGEESWIPQYRQFFLDLKQEVYTQDEIISLLNYLIYQLHREMMELTPDLQELWN</sequence>
<dbReference type="Pfam" id="PF17853">
    <property type="entry name" value="GGDEF_2"/>
    <property type="match status" value="1"/>
</dbReference>
<keyword evidence="1" id="KW-0472">Membrane</keyword>
<feature type="domain" description="CdaR GGDEF-like" evidence="2">
    <location>
        <begin position="434"/>
        <end position="511"/>
    </location>
</feature>
<accession>A0A6B8RSF3</accession>
<keyword evidence="4" id="KW-1185">Reference proteome</keyword>
<dbReference type="KEGG" id="ppsc:EHS13_27650"/>
<evidence type="ECO:0000259" key="2">
    <source>
        <dbReference type="Pfam" id="PF17853"/>
    </source>
</evidence>
<evidence type="ECO:0000256" key="1">
    <source>
        <dbReference type="SAM" id="Phobius"/>
    </source>
</evidence>
<organism evidence="3 4">
    <name type="scientific">Paenibacillus psychroresistens</name>
    <dbReference type="NCBI Taxonomy" id="1778678"/>
    <lineage>
        <taxon>Bacteria</taxon>
        <taxon>Bacillati</taxon>
        <taxon>Bacillota</taxon>
        <taxon>Bacilli</taxon>
        <taxon>Bacillales</taxon>
        <taxon>Paenibacillaceae</taxon>
        <taxon>Paenibacillus</taxon>
    </lineage>
</organism>
<gene>
    <name evidence="3" type="ORF">EHS13_27650</name>
</gene>
<feature type="transmembrane region" description="Helical" evidence="1">
    <location>
        <begin position="12"/>
        <end position="39"/>
    </location>
</feature>
<proteinExistence type="predicted"/>
<evidence type="ECO:0000313" key="4">
    <source>
        <dbReference type="Proteomes" id="UP000426246"/>
    </source>
</evidence>
<dbReference type="InterPro" id="IPR041522">
    <property type="entry name" value="CdaR_GGDEF"/>
</dbReference>
<evidence type="ECO:0000313" key="3">
    <source>
        <dbReference type="EMBL" id="QGQ98393.1"/>
    </source>
</evidence>
<keyword evidence="1" id="KW-0812">Transmembrane</keyword>
<reference evidence="4" key="1">
    <citation type="submission" date="2018-11" db="EMBL/GenBank/DDBJ databases">
        <title>Complete genome sequence of Paenibacillus sp. ML311-T8.</title>
        <authorList>
            <person name="Nam Y.-D."/>
            <person name="Kang J."/>
            <person name="Chung W.-H."/>
            <person name="Park Y.S."/>
        </authorList>
    </citation>
    <scope>NUCLEOTIDE SEQUENCE [LARGE SCALE GENOMIC DNA]</scope>
    <source>
        <strain evidence="4">ML311-T8</strain>
    </source>
</reference>
<dbReference type="AlphaFoldDB" id="A0A6B8RSF3"/>
<feature type="transmembrane region" description="Helical" evidence="1">
    <location>
        <begin position="273"/>
        <end position="295"/>
    </location>
</feature>
<keyword evidence="1" id="KW-1133">Transmembrane helix</keyword>
<dbReference type="EMBL" id="CP034235">
    <property type="protein sequence ID" value="QGQ98393.1"/>
    <property type="molecule type" value="Genomic_DNA"/>
</dbReference>
<protein>
    <recommendedName>
        <fullName evidence="2">CdaR GGDEF-like domain-containing protein</fullName>
    </recommendedName>
</protein>
<name>A0A6B8RSF3_9BACL</name>